<dbReference type="Proteomes" id="UP001286313">
    <property type="component" value="Unassembled WGS sequence"/>
</dbReference>
<sequence>MTIANGYEVLTPDPLEDPKTLYVDVRVTITDARQHYEETAETVTKLLKKTGPWTNEIDDDDLGKKRVRLVSREEEWAGVNLEPCYESFNEFYRRTSLFNLAKMIADAYRNNESSIAESLFEPPSEITLENSLLSLSNRSRFTKEALKDWFFELDTYSKCITLHSLHDEDAPVRLEVYNVYCKTTLTRISRKVHVNTIDRSDLKTQLKELTVLEGVKMRPVDNVMRNFLSFAADGDQFLHRASTIASLRDRERDTLALGNDLFKTLNKMLPSTAAAVSAAAAATPPPETSRYSVRNGYTLGNGKAMAPFTISVRNRPIFFEDDNVNDTYLFNQLLFPVYSVDSPEDVLFFARLRKSTLATLFLPGLYRFGEQYISGVCEELQRHNYNTTVQWRYTLSDYSPICPLVSSKKRAKQQAFLESLKSGNSKMPVLLPLSF</sequence>
<protein>
    <submittedName>
        <fullName evidence="1">Uncharacterized protein</fullName>
    </submittedName>
</protein>
<comment type="caution">
    <text evidence="1">The sequence shown here is derived from an EMBL/GenBank/DDBJ whole genome shotgun (WGS) entry which is preliminary data.</text>
</comment>
<dbReference type="AlphaFoldDB" id="A0AAE1G477"/>
<evidence type="ECO:0000313" key="2">
    <source>
        <dbReference type="Proteomes" id="UP001286313"/>
    </source>
</evidence>
<evidence type="ECO:0000313" key="1">
    <source>
        <dbReference type="EMBL" id="KAK3884960.1"/>
    </source>
</evidence>
<name>A0AAE1G477_PETCI</name>
<dbReference type="EMBL" id="JAWQEG010000835">
    <property type="protein sequence ID" value="KAK3884960.1"/>
    <property type="molecule type" value="Genomic_DNA"/>
</dbReference>
<organism evidence="1 2">
    <name type="scientific">Petrolisthes cinctipes</name>
    <name type="common">Flat porcelain crab</name>
    <dbReference type="NCBI Taxonomy" id="88211"/>
    <lineage>
        <taxon>Eukaryota</taxon>
        <taxon>Metazoa</taxon>
        <taxon>Ecdysozoa</taxon>
        <taxon>Arthropoda</taxon>
        <taxon>Crustacea</taxon>
        <taxon>Multicrustacea</taxon>
        <taxon>Malacostraca</taxon>
        <taxon>Eumalacostraca</taxon>
        <taxon>Eucarida</taxon>
        <taxon>Decapoda</taxon>
        <taxon>Pleocyemata</taxon>
        <taxon>Anomura</taxon>
        <taxon>Galatheoidea</taxon>
        <taxon>Porcellanidae</taxon>
        <taxon>Petrolisthes</taxon>
    </lineage>
</organism>
<gene>
    <name evidence="1" type="ORF">Pcinc_010803</name>
</gene>
<reference evidence="1" key="1">
    <citation type="submission" date="2023-10" db="EMBL/GenBank/DDBJ databases">
        <title>Genome assemblies of two species of porcelain crab, Petrolisthes cinctipes and Petrolisthes manimaculis (Anomura: Porcellanidae).</title>
        <authorList>
            <person name="Angst P."/>
        </authorList>
    </citation>
    <scope>NUCLEOTIDE SEQUENCE</scope>
    <source>
        <strain evidence="1">PB745_01</strain>
        <tissue evidence="1">Gill</tissue>
    </source>
</reference>
<proteinExistence type="predicted"/>
<accession>A0AAE1G477</accession>
<keyword evidence="2" id="KW-1185">Reference proteome</keyword>